<dbReference type="EMBL" id="CAUYUJ010013625">
    <property type="protein sequence ID" value="CAK0836510.1"/>
    <property type="molecule type" value="Genomic_DNA"/>
</dbReference>
<feature type="domain" description="RRM" evidence="4">
    <location>
        <begin position="112"/>
        <end position="198"/>
    </location>
</feature>
<feature type="domain" description="RRM" evidence="4">
    <location>
        <begin position="18"/>
        <end position="99"/>
    </location>
</feature>
<organism evidence="5 6">
    <name type="scientific">Prorocentrum cordatum</name>
    <dbReference type="NCBI Taxonomy" id="2364126"/>
    <lineage>
        <taxon>Eukaryota</taxon>
        <taxon>Sar</taxon>
        <taxon>Alveolata</taxon>
        <taxon>Dinophyceae</taxon>
        <taxon>Prorocentrales</taxon>
        <taxon>Prorocentraceae</taxon>
        <taxon>Prorocentrum</taxon>
    </lineage>
</organism>
<dbReference type="InterPro" id="IPR000504">
    <property type="entry name" value="RRM_dom"/>
</dbReference>
<name>A0ABN9SW76_9DINO</name>
<dbReference type="PROSITE" id="PS50102">
    <property type="entry name" value="RRM"/>
    <property type="match status" value="3"/>
</dbReference>
<gene>
    <name evidence="5" type="ORF">PCOR1329_LOCUS32971</name>
</gene>
<evidence type="ECO:0000313" key="5">
    <source>
        <dbReference type="EMBL" id="CAK0836510.1"/>
    </source>
</evidence>
<evidence type="ECO:0000313" key="6">
    <source>
        <dbReference type="Proteomes" id="UP001189429"/>
    </source>
</evidence>
<evidence type="ECO:0000259" key="4">
    <source>
        <dbReference type="PROSITE" id="PS50102"/>
    </source>
</evidence>
<dbReference type="InterPro" id="IPR012677">
    <property type="entry name" value="Nucleotide-bd_a/b_plait_sf"/>
</dbReference>
<dbReference type="Gene3D" id="3.30.70.330">
    <property type="match status" value="3"/>
</dbReference>
<dbReference type="PANTHER" id="PTHR47640">
    <property type="entry name" value="TRNA SELENOCYSTEINE 1-ASSOCIATED PROTEIN 1-RELATED-RELATED"/>
    <property type="match status" value="1"/>
</dbReference>
<protein>
    <recommendedName>
        <fullName evidence="4">RRM domain-containing protein</fullName>
    </recommendedName>
</protein>
<dbReference type="Pfam" id="PF00076">
    <property type="entry name" value="RRM_1"/>
    <property type="match status" value="2"/>
</dbReference>
<evidence type="ECO:0000256" key="1">
    <source>
        <dbReference type="ARBA" id="ARBA00022737"/>
    </source>
</evidence>
<feature type="domain" description="RRM" evidence="4">
    <location>
        <begin position="225"/>
        <end position="294"/>
    </location>
</feature>
<keyword evidence="6" id="KW-1185">Reference proteome</keyword>
<accession>A0ABN9SW76</accession>
<keyword evidence="1" id="KW-0677">Repeat</keyword>
<dbReference type="InterPro" id="IPR035979">
    <property type="entry name" value="RBD_domain_sf"/>
</dbReference>
<reference evidence="5" key="1">
    <citation type="submission" date="2023-10" db="EMBL/GenBank/DDBJ databases">
        <authorList>
            <person name="Chen Y."/>
            <person name="Shah S."/>
            <person name="Dougan E. K."/>
            <person name="Thang M."/>
            <person name="Chan C."/>
        </authorList>
    </citation>
    <scope>NUCLEOTIDE SEQUENCE [LARGE SCALE GENOMIC DNA]</scope>
</reference>
<dbReference type="SUPFAM" id="SSF54928">
    <property type="entry name" value="RNA-binding domain, RBD"/>
    <property type="match status" value="2"/>
</dbReference>
<evidence type="ECO:0000256" key="3">
    <source>
        <dbReference type="PROSITE-ProRule" id="PRU00176"/>
    </source>
</evidence>
<comment type="caution">
    <text evidence="5">The sequence shown here is derived from an EMBL/GenBank/DDBJ whole genome shotgun (WGS) entry which is preliminary data.</text>
</comment>
<proteinExistence type="predicted"/>
<dbReference type="Proteomes" id="UP001189429">
    <property type="component" value="Unassembled WGS sequence"/>
</dbReference>
<dbReference type="SMART" id="SM00360">
    <property type="entry name" value="RRM"/>
    <property type="match status" value="3"/>
</dbReference>
<evidence type="ECO:0000256" key="2">
    <source>
        <dbReference type="ARBA" id="ARBA00022884"/>
    </source>
</evidence>
<dbReference type="InterPro" id="IPR050825">
    <property type="entry name" value="RBM42_RBP45_47-like"/>
</dbReference>
<sequence length="420" mass="46675">MFVFLWAPWRVGWPTDRGSIWVGDTQDWMDDVFMAETFKKYGEVTSVRLPRDKSTNARLKFGFVQFATPEQANGFIEGLNGKLFTTEDGHQLRVNRAIMSIGKCTPAFTGGVTVYCGNLDNNVKASDLVEVFSRRFETVASARILNDKAAEETPKETGSTKRFGFVHFLDKDEANSAVYQMDGVVVGTRPMKVRHSSREPANWCLQAEENLSCKITSKDQQGKFHTVAFCGFPAEVTENELLCLFTQFGAVKAVQVAQGSGWVEFHIRSVALAMLEYFANHAHIRTQLVTDAHEKASLTERTGRLAQTKALVDLQMQQAVGDTTGVHAPQFPGQVGPGLEHFACLLQDPVFWQVFENELGNKSASSPDPCLPVLLQDWPQIIGKSSDVNELNEEYLTDHGWHLNSGHGTLPLPQSLRTCA</sequence>
<keyword evidence="2 3" id="KW-0694">RNA-binding</keyword>
<dbReference type="PANTHER" id="PTHR47640:SF10">
    <property type="entry name" value="TRNA SELENOCYSTEINE 1-ASSOCIATED PROTEIN 1-RELATED"/>
    <property type="match status" value="1"/>
</dbReference>